<dbReference type="InterPro" id="IPR001610">
    <property type="entry name" value="PAC"/>
</dbReference>
<name>A0ABS8X214_9GAMM</name>
<dbReference type="Gene3D" id="3.30.565.10">
    <property type="entry name" value="Histidine kinase-like ATPase, C-terminal domain"/>
    <property type="match status" value="1"/>
</dbReference>
<dbReference type="Gene3D" id="1.10.287.130">
    <property type="match status" value="1"/>
</dbReference>
<evidence type="ECO:0000256" key="4">
    <source>
        <dbReference type="ARBA" id="ARBA00022679"/>
    </source>
</evidence>
<dbReference type="InterPro" id="IPR003594">
    <property type="entry name" value="HATPase_dom"/>
</dbReference>
<dbReference type="EMBL" id="JAJTND010000001">
    <property type="protein sequence ID" value="MCE3531118.1"/>
    <property type="molecule type" value="Genomic_DNA"/>
</dbReference>
<dbReference type="InterPro" id="IPR000700">
    <property type="entry name" value="PAS-assoc_C"/>
</dbReference>
<dbReference type="PRINTS" id="PR00344">
    <property type="entry name" value="BCTRLSENSOR"/>
</dbReference>
<feature type="domain" description="PAC" evidence="9">
    <location>
        <begin position="142"/>
        <end position="196"/>
    </location>
</feature>
<keyword evidence="11" id="KW-1185">Reference proteome</keyword>
<comment type="caution">
    <text evidence="10">The sequence shown here is derived from an EMBL/GenBank/DDBJ whole genome shotgun (WGS) entry which is preliminary data.</text>
</comment>
<sequence>MMNYDRTQSPSDHKKIRKNKKIDKKTNEPGSLMQPLKEAKKHRRKTQSKKSLFDLEVQTIKTEDTFYTKSMLQNILDSSVEYSIIGIDLQGKIILWNEGASRNYGYTASEMVNKKNIFALHTREDIKSGAAQDFMKRALEQGNAEEVFERVRKDRSRFIAAVTLTVRRDDKGSPVGYVMISKDITEAKRIENQLLKTNEELEQFAYIASHDLKAPLRAIERLATWLEEDNADKLDDKSKEHLALLRQRTLRLANLIDGILQYSRAGRLDLNVERVNTKEILKDIIENLNPEGRFEVHYPKRLPIFKTAKIPLIQVFSNILGNSFKHHHRKKGTITIEVDTLGAFYLFTIKDDGPGIAPEFFNKIFVVFQTLKARDELESTGIGLSIVKKIVESQGGKVMVQSQVGHGTTMSFTWPKQIKKKNTLQQLGISKKL</sequence>
<evidence type="ECO:0000259" key="7">
    <source>
        <dbReference type="PROSITE" id="PS50109"/>
    </source>
</evidence>
<feature type="compositionally biased region" description="Basic residues" evidence="6">
    <location>
        <begin position="14"/>
        <end position="23"/>
    </location>
</feature>
<keyword evidence="5" id="KW-0418">Kinase</keyword>
<comment type="catalytic activity">
    <reaction evidence="1">
        <text>ATP + protein L-histidine = ADP + protein N-phospho-L-histidine.</text>
        <dbReference type="EC" id="2.7.13.3"/>
    </reaction>
</comment>
<dbReference type="CDD" id="cd00130">
    <property type="entry name" value="PAS"/>
    <property type="match status" value="1"/>
</dbReference>
<feature type="domain" description="Histidine kinase" evidence="7">
    <location>
        <begin position="207"/>
        <end position="418"/>
    </location>
</feature>
<dbReference type="Pfam" id="PF13426">
    <property type="entry name" value="PAS_9"/>
    <property type="match status" value="1"/>
</dbReference>
<evidence type="ECO:0000256" key="6">
    <source>
        <dbReference type="SAM" id="MobiDB-lite"/>
    </source>
</evidence>
<evidence type="ECO:0000256" key="5">
    <source>
        <dbReference type="ARBA" id="ARBA00022777"/>
    </source>
</evidence>
<protein>
    <recommendedName>
        <fullName evidence="2">histidine kinase</fullName>
        <ecNumber evidence="2">2.7.13.3</ecNumber>
    </recommendedName>
</protein>
<dbReference type="SMART" id="SM00091">
    <property type="entry name" value="PAS"/>
    <property type="match status" value="1"/>
</dbReference>
<feature type="region of interest" description="Disordered" evidence="6">
    <location>
        <begin position="1"/>
        <end position="48"/>
    </location>
</feature>
<dbReference type="Pfam" id="PF00512">
    <property type="entry name" value="HisKA"/>
    <property type="match status" value="1"/>
</dbReference>
<accession>A0ABS8X214</accession>
<keyword evidence="3" id="KW-0597">Phosphoprotein</keyword>
<dbReference type="GO" id="GO:0005524">
    <property type="term" value="F:ATP binding"/>
    <property type="evidence" value="ECO:0007669"/>
    <property type="project" value="UniProtKB-KW"/>
</dbReference>
<feature type="compositionally biased region" description="Polar residues" evidence="6">
    <location>
        <begin position="1"/>
        <end position="10"/>
    </location>
</feature>
<dbReference type="Proteomes" id="UP001320170">
    <property type="component" value="Unassembled WGS sequence"/>
</dbReference>
<dbReference type="InterPro" id="IPR004358">
    <property type="entry name" value="Sig_transdc_His_kin-like_C"/>
</dbReference>
<dbReference type="SUPFAM" id="SSF55874">
    <property type="entry name" value="ATPase domain of HSP90 chaperone/DNA topoisomerase II/histidine kinase"/>
    <property type="match status" value="1"/>
</dbReference>
<evidence type="ECO:0000256" key="2">
    <source>
        <dbReference type="ARBA" id="ARBA00012438"/>
    </source>
</evidence>
<dbReference type="PROSITE" id="PS50109">
    <property type="entry name" value="HIS_KIN"/>
    <property type="match status" value="1"/>
</dbReference>
<dbReference type="SUPFAM" id="SSF55785">
    <property type="entry name" value="PYP-like sensor domain (PAS domain)"/>
    <property type="match status" value="1"/>
</dbReference>
<reference evidence="10 11" key="1">
    <citation type="journal article" date="2024" name="Pathogens">
        <title>Characterization of a Novel Species of Legionella Isolated from a Healthcare Facility: Legionella resiliens sp. nov.</title>
        <authorList>
            <person name="Cristino S."/>
            <person name="Pascale M.R."/>
            <person name="Marino F."/>
            <person name="Derelitto C."/>
            <person name="Salaris S."/>
            <person name="Orsini M."/>
            <person name="Squarzoni S."/>
            <person name="Grottola A."/>
            <person name="Girolamini L."/>
        </authorList>
    </citation>
    <scope>NUCLEOTIDE SEQUENCE [LARGE SCALE GENOMIC DNA]</scope>
    <source>
        <strain evidence="10 11">8cVS16</strain>
    </source>
</reference>
<dbReference type="InterPro" id="IPR005467">
    <property type="entry name" value="His_kinase_dom"/>
</dbReference>
<dbReference type="SUPFAM" id="SSF47384">
    <property type="entry name" value="Homodimeric domain of signal transducing histidine kinase"/>
    <property type="match status" value="1"/>
</dbReference>
<dbReference type="SMART" id="SM00387">
    <property type="entry name" value="HATPase_c"/>
    <property type="match status" value="1"/>
</dbReference>
<evidence type="ECO:0000259" key="9">
    <source>
        <dbReference type="PROSITE" id="PS50113"/>
    </source>
</evidence>
<dbReference type="EC" id="2.7.13.3" evidence="2"/>
<dbReference type="SMART" id="SM00086">
    <property type="entry name" value="PAC"/>
    <property type="match status" value="1"/>
</dbReference>
<feature type="domain" description="PAS" evidence="8">
    <location>
        <begin position="68"/>
        <end position="142"/>
    </location>
</feature>
<keyword evidence="10" id="KW-0067">ATP-binding</keyword>
<dbReference type="CDD" id="cd00082">
    <property type="entry name" value="HisKA"/>
    <property type="match status" value="1"/>
</dbReference>
<evidence type="ECO:0000256" key="1">
    <source>
        <dbReference type="ARBA" id="ARBA00000085"/>
    </source>
</evidence>
<dbReference type="InterPro" id="IPR003661">
    <property type="entry name" value="HisK_dim/P_dom"/>
</dbReference>
<dbReference type="PROSITE" id="PS50112">
    <property type="entry name" value="PAS"/>
    <property type="match status" value="1"/>
</dbReference>
<dbReference type="PROSITE" id="PS50113">
    <property type="entry name" value="PAC"/>
    <property type="match status" value="1"/>
</dbReference>
<dbReference type="InterPro" id="IPR052162">
    <property type="entry name" value="Sensor_kinase/Photoreceptor"/>
</dbReference>
<dbReference type="Gene3D" id="3.30.450.20">
    <property type="entry name" value="PAS domain"/>
    <property type="match status" value="1"/>
</dbReference>
<keyword evidence="10" id="KW-0547">Nucleotide-binding</keyword>
<organism evidence="10 11">
    <name type="scientific">Legionella resiliens</name>
    <dbReference type="NCBI Taxonomy" id="2905958"/>
    <lineage>
        <taxon>Bacteria</taxon>
        <taxon>Pseudomonadati</taxon>
        <taxon>Pseudomonadota</taxon>
        <taxon>Gammaproteobacteria</taxon>
        <taxon>Legionellales</taxon>
        <taxon>Legionellaceae</taxon>
        <taxon>Legionella</taxon>
    </lineage>
</organism>
<evidence type="ECO:0000313" key="10">
    <source>
        <dbReference type="EMBL" id="MCE3531118.1"/>
    </source>
</evidence>
<dbReference type="InterPro" id="IPR036890">
    <property type="entry name" value="HATPase_C_sf"/>
</dbReference>
<proteinExistence type="predicted"/>
<evidence type="ECO:0000259" key="8">
    <source>
        <dbReference type="PROSITE" id="PS50112"/>
    </source>
</evidence>
<dbReference type="Pfam" id="PF02518">
    <property type="entry name" value="HATPase_c"/>
    <property type="match status" value="1"/>
</dbReference>
<dbReference type="PANTHER" id="PTHR43304:SF1">
    <property type="entry name" value="PAC DOMAIN-CONTAINING PROTEIN"/>
    <property type="match status" value="1"/>
</dbReference>
<evidence type="ECO:0000313" key="11">
    <source>
        <dbReference type="Proteomes" id="UP001320170"/>
    </source>
</evidence>
<feature type="compositionally biased region" description="Basic residues" evidence="6">
    <location>
        <begin position="39"/>
        <end position="48"/>
    </location>
</feature>
<dbReference type="PANTHER" id="PTHR43304">
    <property type="entry name" value="PHYTOCHROME-LIKE PROTEIN CPH1"/>
    <property type="match status" value="1"/>
</dbReference>
<keyword evidence="4" id="KW-0808">Transferase</keyword>
<gene>
    <name evidence="10" type="ORF">LXO92_01850</name>
</gene>
<dbReference type="InterPro" id="IPR036097">
    <property type="entry name" value="HisK_dim/P_sf"/>
</dbReference>
<evidence type="ECO:0000256" key="3">
    <source>
        <dbReference type="ARBA" id="ARBA00022553"/>
    </source>
</evidence>
<dbReference type="InterPro" id="IPR000014">
    <property type="entry name" value="PAS"/>
</dbReference>
<dbReference type="NCBIfam" id="TIGR00229">
    <property type="entry name" value="sensory_box"/>
    <property type="match status" value="1"/>
</dbReference>
<dbReference type="SMART" id="SM00388">
    <property type="entry name" value="HisKA"/>
    <property type="match status" value="1"/>
</dbReference>
<dbReference type="RefSeq" id="WP_232890303.1">
    <property type="nucleotide sequence ID" value="NZ_JAJSPM010000001.1"/>
</dbReference>
<dbReference type="InterPro" id="IPR035965">
    <property type="entry name" value="PAS-like_dom_sf"/>
</dbReference>